<organism evidence="2 3">
    <name type="scientific">Dactylosporangium maewongense</name>
    <dbReference type="NCBI Taxonomy" id="634393"/>
    <lineage>
        <taxon>Bacteria</taxon>
        <taxon>Bacillati</taxon>
        <taxon>Actinomycetota</taxon>
        <taxon>Actinomycetes</taxon>
        <taxon>Micromonosporales</taxon>
        <taxon>Micromonosporaceae</taxon>
        <taxon>Dactylosporangium</taxon>
    </lineage>
</organism>
<dbReference type="SUPFAM" id="SSF51679">
    <property type="entry name" value="Bacterial luciferase-like"/>
    <property type="match status" value="1"/>
</dbReference>
<accession>A0ABN1ZPH9</accession>
<comment type="caution">
    <text evidence="2">The sequence shown here is derived from an EMBL/GenBank/DDBJ whole genome shotgun (WGS) entry which is preliminary data.</text>
</comment>
<evidence type="ECO:0000313" key="2">
    <source>
        <dbReference type="EMBL" id="GAA1501860.1"/>
    </source>
</evidence>
<feature type="domain" description="Luciferase-like" evidence="1">
    <location>
        <begin position="10"/>
        <end position="301"/>
    </location>
</feature>
<dbReference type="InterPro" id="IPR050564">
    <property type="entry name" value="F420-G6PD/mer"/>
</dbReference>
<name>A0ABN1ZPH9_9ACTN</name>
<sequence length="349" mass="36727">MTVRVSMALATSHLGPLLDITRAAEEAGLDRVWTTEGFGGDGIVRAGHLVAHTSRIGIGTGIAYSFTRAPLAVAMAAADLAELSGGRFALGLGAGTRGVRTRRFDAAGYDHPAPRTAEYAELVRAALRSEGGLRFEGRFYQCDFPQLDMPQDAALRAGVPLYAAALNPVMLRAAARSCDGIALHSLATAPAYLRDVVAPAVAGPDRPKLAAWKICVVDDDPAAAADAVRRQLAFYFSTPSYHPVLAGTPWTEVAQRIRDLATELRFRDWGPVAALVPDDMVAAYSVAGDRDSCAEQIAATAGRFAAAGVDELVLQLTSGGTPQQTRANGLALVAAVQHARSERTADAHL</sequence>
<dbReference type="PANTHER" id="PTHR43244">
    <property type="match status" value="1"/>
</dbReference>
<dbReference type="Proteomes" id="UP001501470">
    <property type="component" value="Unassembled WGS sequence"/>
</dbReference>
<dbReference type="InterPro" id="IPR011251">
    <property type="entry name" value="Luciferase-like_dom"/>
</dbReference>
<dbReference type="Pfam" id="PF00296">
    <property type="entry name" value="Bac_luciferase"/>
    <property type="match status" value="1"/>
</dbReference>
<evidence type="ECO:0000313" key="3">
    <source>
        <dbReference type="Proteomes" id="UP001501470"/>
    </source>
</evidence>
<proteinExistence type="predicted"/>
<protein>
    <submittedName>
        <fullName evidence="2">LLM class F420-dependent oxidoreductase</fullName>
    </submittedName>
</protein>
<gene>
    <name evidence="2" type="ORF">GCM10009827_012480</name>
</gene>
<reference evidence="2 3" key="1">
    <citation type="journal article" date="2019" name="Int. J. Syst. Evol. Microbiol.">
        <title>The Global Catalogue of Microorganisms (GCM) 10K type strain sequencing project: providing services to taxonomists for standard genome sequencing and annotation.</title>
        <authorList>
            <consortium name="The Broad Institute Genomics Platform"/>
            <consortium name="The Broad Institute Genome Sequencing Center for Infectious Disease"/>
            <person name="Wu L."/>
            <person name="Ma J."/>
        </authorList>
    </citation>
    <scope>NUCLEOTIDE SEQUENCE [LARGE SCALE GENOMIC DNA]</scope>
    <source>
        <strain evidence="2 3">JCM 15933</strain>
    </source>
</reference>
<dbReference type="EMBL" id="BAAAQD010000001">
    <property type="protein sequence ID" value="GAA1501860.1"/>
    <property type="molecule type" value="Genomic_DNA"/>
</dbReference>
<dbReference type="InterPro" id="IPR036661">
    <property type="entry name" value="Luciferase-like_sf"/>
</dbReference>
<dbReference type="RefSeq" id="WP_344500386.1">
    <property type="nucleotide sequence ID" value="NZ_BAAAQD010000001.1"/>
</dbReference>
<dbReference type="Gene3D" id="3.20.20.30">
    <property type="entry name" value="Luciferase-like domain"/>
    <property type="match status" value="1"/>
</dbReference>
<evidence type="ECO:0000259" key="1">
    <source>
        <dbReference type="Pfam" id="PF00296"/>
    </source>
</evidence>
<keyword evidence="3" id="KW-1185">Reference proteome</keyword>
<dbReference type="PANTHER" id="PTHR43244:SF2">
    <property type="entry name" value="CONSERVED HYPOTHETICAL ALANINE AND PROLINE-RICH PROTEIN"/>
    <property type="match status" value="1"/>
</dbReference>